<dbReference type="GO" id="GO:0016020">
    <property type="term" value="C:membrane"/>
    <property type="evidence" value="ECO:0007669"/>
    <property type="project" value="UniProtKB-SubCell"/>
</dbReference>
<gene>
    <name evidence="10" type="ORF">AW171_hschr42084</name>
</gene>
<dbReference type="PANTHER" id="PTHR48022">
    <property type="entry name" value="PLASTIDIC GLUCOSE TRANSPORTER 4"/>
    <property type="match status" value="1"/>
</dbReference>
<feature type="transmembrane region" description="Helical" evidence="8">
    <location>
        <begin position="362"/>
        <end position="386"/>
    </location>
</feature>
<feature type="transmembrane region" description="Helical" evidence="8">
    <location>
        <begin position="316"/>
        <end position="338"/>
    </location>
</feature>
<dbReference type="InterPro" id="IPR005829">
    <property type="entry name" value="Sugar_transporter_CS"/>
</dbReference>
<reference evidence="10 11" key="1">
    <citation type="submission" date="2016-01" db="EMBL/GenBank/DDBJ databases">
        <title>Genome sequence of the yeast Holleya sinecauda.</title>
        <authorList>
            <person name="Dietrich F.S."/>
        </authorList>
    </citation>
    <scope>NUCLEOTIDE SEQUENCE [LARGE SCALE GENOMIC DNA]</scope>
    <source>
        <strain evidence="10 11">ATCC 58844</strain>
    </source>
</reference>
<evidence type="ECO:0000313" key="10">
    <source>
        <dbReference type="EMBL" id="AMD20201.1"/>
    </source>
</evidence>
<feature type="transmembrane region" description="Helical" evidence="8">
    <location>
        <begin position="250"/>
        <end position="272"/>
    </location>
</feature>
<accession>A0A0X8HQN7</accession>
<dbReference type="AlphaFoldDB" id="A0A0X8HQN7"/>
<dbReference type="OrthoDB" id="4142200at2759"/>
<comment type="subcellular location">
    <subcellularLocation>
        <location evidence="1">Membrane</location>
        <topology evidence="1">Multi-pass membrane protein</topology>
    </subcellularLocation>
</comment>
<feature type="transmembrane region" description="Helical" evidence="8">
    <location>
        <begin position="136"/>
        <end position="155"/>
    </location>
</feature>
<feature type="transmembrane region" description="Helical" evidence="8">
    <location>
        <begin position="292"/>
        <end position="309"/>
    </location>
</feature>
<keyword evidence="3" id="KW-0813">Transport</keyword>
<dbReference type="Pfam" id="PF00083">
    <property type="entry name" value="Sugar_tr"/>
    <property type="match status" value="1"/>
</dbReference>
<dbReference type="Gene3D" id="1.20.1250.20">
    <property type="entry name" value="MFS general substrate transporter like domains"/>
    <property type="match status" value="1"/>
</dbReference>
<dbReference type="GO" id="GO:0005351">
    <property type="term" value="F:carbohydrate:proton symporter activity"/>
    <property type="evidence" value="ECO:0007669"/>
    <property type="project" value="TreeGrafter"/>
</dbReference>
<feature type="transmembrane region" description="Helical" evidence="8">
    <location>
        <begin position="398"/>
        <end position="420"/>
    </location>
</feature>
<feature type="transmembrane region" description="Helical" evidence="8">
    <location>
        <begin position="167"/>
        <end position="190"/>
    </location>
</feature>
<keyword evidence="5 8" id="KW-1133">Transmembrane helix</keyword>
<dbReference type="InterPro" id="IPR050360">
    <property type="entry name" value="MFS_Sugar_Transporters"/>
</dbReference>
<feature type="transmembrane region" description="Helical" evidence="8">
    <location>
        <begin position="108"/>
        <end position="129"/>
    </location>
</feature>
<keyword evidence="4 8" id="KW-0812">Transmembrane</keyword>
<dbReference type="PROSITE" id="PS50850">
    <property type="entry name" value="MFS"/>
    <property type="match status" value="1"/>
</dbReference>
<dbReference type="EMBL" id="CP014244">
    <property type="protein sequence ID" value="AMD20201.1"/>
    <property type="molecule type" value="Genomic_DNA"/>
</dbReference>
<evidence type="ECO:0000256" key="5">
    <source>
        <dbReference type="ARBA" id="ARBA00022989"/>
    </source>
</evidence>
<protein>
    <submittedName>
        <fullName evidence="10">HDL543Wp</fullName>
    </submittedName>
</protein>
<feature type="region of interest" description="Disordered" evidence="7">
    <location>
        <begin position="543"/>
        <end position="574"/>
    </location>
</feature>
<dbReference type="GeneID" id="28723438"/>
<dbReference type="InterPro" id="IPR036259">
    <property type="entry name" value="MFS_trans_sf"/>
</dbReference>
<evidence type="ECO:0000256" key="8">
    <source>
        <dbReference type="SAM" id="Phobius"/>
    </source>
</evidence>
<evidence type="ECO:0000256" key="1">
    <source>
        <dbReference type="ARBA" id="ARBA00004141"/>
    </source>
</evidence>
<feature type="domain" description="Major facilitator superfamily (MFS) profile" evidence="9">
    <location>
        <begin position="10"/>
        <end position="451"/>
    </location>
</feature>
<dbReference type="Proteomes" id="UP000243052">
    <property type="component" value="Chromosome iv"/>
</dbReference>
<dbReference type="PROSITE" id="PS00217">
    <property type="entry name" value="SUGAR_TRANSPORT_2"/>
    <property type="match status" value="1"/>
</dbReference>
<organism evidence="10 11">
    <name type="scientific">Eremothecium sinecaudum</name>
    <dbReference type="NCBI Taxonomy" id="45286"/>
    <lineage>
        <taxon>Eukaryota</taxon>
        <taxon>Fungi</taxon>
        <taxon>Dikarya</taxon>
        <taxon>Ascomycota</taxon>
        <taxon>Saccharomycotina</taxon>
        <taxon>Saccharomycetes</taxon>
        <taxon>Saccharomycetales</taxon>
        <taxon>Saccharomycetaceae</taxon>
        <taxon>Eremothecium</taxon>
    </lineage>
</organism>
<evidence type="ECO:0000256" key="6">
    <source>
        <dbReference type="ARBA" id="ARBA00023136"/>
    </source>
</evidence>
<evidence type="ECO:0000313" key="11">
    <source>
        <dbReference type="Proteomes" id="UP000243052"/>
    </source>
</evidence>
<comment type="similarity">
    <text evidence="2">Belongs to the major facilitator superfamily. Sugar transporter (TC 2.A.1.1) family.</text>
</comment>
<feature type="transmembrane region" description="Helical" evidence="8">
    <location>
        <begin position="84"/>
        <end position="102"/>
    </location>
</feature>
<dbReference type="PANTHER" id="PTHR48022:SF7">
    <property type="entry name" value="MAJOR FACILITATOR SUPERFAMILY (MFS) PROFILE DOMAIN-CONTAINING PROTEIN-RELATED"/>
    <property type="match status" value="1"/>
</dbReference>
<name>A0A0X8HQN7_9SACH</name>
<dbReference type="SUPFAM" id="SSF103473">
    <property type="entry name" value="MFS general substrate transporter"/>
    <property type="match status" value="1"/>
</dbReference>
<evidence type="ECO:0000256" key="2">
    <source>
        <dbReference type="ARBA" id="ARBA00010992"/>
    </source>
</evidence>
<dbReference type="InterPro" id="IPR005828">
    <property type="entry name" value="MFS_sugar_transport-like"/>
</dbReference>
<sequence>MKRVYELHKISGFLIVVGMILGIDVSSMAVFIGSKHFNEYFNYPTPFQQGMVSGAYPIGGLIGCVLFAFMGDRISRLGCFRCSALIWLAGCAISVLVINIYMIAMGRFVKGVAVGSLSVVSSIYLVEVFPTNRKGIATVLVQLTITFAIFLMYMACWTFNRFFNSHYAFRISWGLEIIPALALITGTFIIPESPKWFVANEQYNEAQEVLSRLNAASMSAFDREAILNMYGNTSKTKFVDLIKPPYFKQVLIGITIQTLVQFTGVNVLMYYLVYICEMAGLHGNSKMNAASMPYLLNILFTFVPFHFLDKTSRKMLIINGSFSLALVMSLIGFSMWVYGYDVSPINGNPALVWKLTPKGGEITIALCFVFVAIFASTLSCSAWLYTNEILPTVIKTKGLSVCMGVSWLVNFTLTFLSPLMMSTLKWGTFLLFGIVTFVLTIVVWLTFPETLALYQENALDLCSCKTEVGSSNKGSSIPDFDYNDAFSEIPTVYKLKARANLDQFSLDDHDTIAGKYRSSAPSPVYLQQNPVAAKIATHNYNESSLKPESVRIPEQPNKAEKPSGSAKSVDPEKHCDPMMSLQSDKIMMLTLTTISSNLSDVLVEEAVTNDGYRYNNGDVIDLYASRPSAGGVV</sequence>
<evidence type="ECO:0000259" key="9">
    <source>
        <dbReference type="PROSITE" id="PS50850"/>
    </source>
</evidence>
<keyword evidence="6 8" id="KW-0472">Membrane</keyword>
<evidence type="ECO:0000256" key="4">
    <source>
        <dbReference type="ARBA" id="ARBA00022692"/>
    </source>
</evidence>
<evidence type="ECO:0000256" key="3">
    <source>
        <dbReference type="ARBA" id="ARBA00022448"/>
    </source>
</evidence>
<dbReference type="RefSeq" id="XP_017987197.1">
    <property type="nucleotide sequence ID" value="XM_018132225.1"/>
</dbReference>
<dbReference type="InterPro" id="IPR003663">
    <property type="entry name" value="Sugar/inositol_transpt"/>
</dbReference>
<dbReference type="PRINTS" id="PR00171">
    <property type="entry name" value="SUGRTRNSPORT"/>
</dbReference>
<evidence type="ECO:0000256" key="7">
    <source>
        <dbReference type="SAM" id="MobiDB-lite"/>
    </source>
</evidence>
<dbReference type="InterPro" id="IPR020846">
    <property type="entry name" value="MFS_dom"/>
</dbReference>
<keyword evidence="11" id="KW-1185">Reference proteome</keyword>
<feature type="transmembrane region" description="Helical" evidence="8">
    <location>
        <begin position="54"/>
        <end position="72"/>
    </location>
</feature>
<feature type="transmembrane region" description="Helical" evidence="8">
    <location>
        <begin position="12"/>
        <end position="34"/>
    </location>
</feature>
<proteinExistence type="inferred from homology"/>
<feature type="transmembrane region" description="Helical" evidence="8">
    <location>
        <begin position="426"/>
        <end position="447"/>
    </location>
</feature>